<keyword evidence="4 6" id="KW-1133">Transmembrane helix</keyword>
<protein>
    <submittedName>
        <fullName evidence="9">Uncharacterized protein</fullName>
    </submittedName>
</protein>
<evidence type="ECO:0000256" key="5">
    <source>
        <dbReference type="ARBA" id="ARBA00023136"/>
    </source>
</evidence>
<evidence type="ECO:0000256" key="1">
    <source>
        <dbReference type="ARBA" id="ARBA00004651"/>
    </source>
</evidence>
<dbReference type="InterPro" id="IPR025857">
    <property type="entry name" value="MacB_PCD"/>
</dbReference>
<proteinExistence type="predicted"/>
<dbReference type="EMBL" id="CP013655">
    <property type="protein sequence ID" value="ALS36785.1"/>
    <property type="molecule type" value="Genomic_DNA"/>
</dbReference>
<evidence type="ECO:0000259" key="7">
    <source>
        <dbReference type="Pfam" id="PF02687"/>
    </source>
</evidence>
<accession>A0A0U2XDA1</accession>
<dbReference type="GO" id="GO:0022857">
    <property type="term" value="F:transmembrane transporter activity"/>
    <property type="evidence" value="ECO:0007669"/>
    <property type="project" value="TreeGrafter"/>
</dbReference>
<dbReference type="PANTHER" id="PTHR30572">
    <property type="entry name" value="MEMBRANE COMPONENT OF TRANSPORTER-RELATED"/>
    <property type="match status" value="1"/>
</dbReference>
<feature type="transmembrane region" description="Helical" evidence="6">
    <location>
        <begin position="310"/>
        <end position="331"/>
    </location>
</feature>
<dbReference type="AlphaFoldDB" id="A0A0U2XDA1"/>
<evidence type="ECO:0000259" key="8">
    <source>
        <dbReference type="Pfam" id="PF12704"/>
    </source>
</evidence>
<evidence type="ECO:0000256" key="6">
    <source>
        <dbReference type="SAM" id="Phobius"/>
    </source>
</evidence>
<dbReference type="RefSeq" id="WP_208930005.1">
    <property type="nucleotide sequence ID" value="NZ_CP013655.1"/>
</dbReference>
<dbReference type="Pfam" id="PF02687">
    <property type="entry name" value="FtsX"/>
    <property type="match status" value="1"/>
</dbReference>
<dbReference type="InterPro" id="IPR003838">
    <property type="entry name" value="ABC3_permease_C"/>
</dbReference>
<evidence type="ECO:0000256" key="3">
    <source>
        <dbReference type="ARBA" id="ARBA00022692"/>
    </source>
</evidence>
<feature type="domain" description="ABC3 transporter permease C-terminal" evidence="7">
    <location>
        <begin position="311"/>
        <end position="452"/>
    </location>
</feature>
<name>A0A0U2XDA1_9ENTE</name>
<keyword evidence="10" id="KW-1185">Reference proteome</keyword>
<comment type="subcellular location">
    <subcellularLocation>
        <location evidence="1">Cell membrane</location>
        <topology evidence="1">Multi-pass membrane protein</topology>
    </subcellularLocation>
</comment>
<gene>
    <name evidence="9" type="ORF">ATZ35_06330</name>
</gene>
<evidence type="ECO:0000313" key="9">
    <source>
        <dbReference type="EMBL" id="ALS36785.1"/>
    </source>
</evidence>
<organism evidence="9 10">
    <name type="scientific">Enterococcus rotai</name>
    <dbReference type="NCBI Taxonomy" id="118060"/>
    <lineage>
        <taxon>Bacteria</taxon>
        <taxon>Bacillati</taxon>
        <taxon>Bacillota</taxon>
        <taxon>Bacilli</taxon>
        <taxon>Lactobacillales</taxon>
        <taxon>Enterococcaceae</taxon>
        <taxon>Enterococcus</taxon>
    </lineage>
</organism>
<evidence type="ECO:0000256" key="4">
    <source>
        <dbReference type="ARBA" id="ARBA00022989"/>
    </source>
</evidence>
<dbReference type="PANTHER" id="PTHR30572:SF9">
    <property type="entry name" value="ABC TRANSPORTER PERMEASE PROTEIN"/>
    <property type="match status" value="1"/>
</dbReference>
<dbReference type="Pfam" id="PF12704">
    <property type="entry name" value="MacB_PCD"/>
    <property type="match status" value="1"/>
</dbReference>
<keyword evidence="3 6" id="KW-0812">Transmembrane</keyword>
<keyword evidence="5 6" id="KW-0472">Membrane</keyword>
<feature type="transmembrane region" description="Helical" evidence="6">
    <location>
        <begin position="428"/>
        <end position="448"/>
    </location>
</feature>
<reference evidence="10" key="1">
    <citation type="submission" date="2015-12" db="EMBL/GenBank/DDBJ databases">
        <authorList>
            <person name="Lauer A."/>
            <person name="Humrighouse B."/>
            <person name="Loparev V."/>
            <person name="Shewmaker P.L."/>
            <person name="Whitney A.M."/>
            <person name="McLaughlin R.W."/>
        </authorList>
    </citation>
    <scope>NUCLEOTIDE SEQUENCE [LARGE SCALE GENOMIC DNA]</scope>
    <source>
        <strain evidence="10">LMG 26678</strain>
    </source>
</reference>
<dbReference type="Proteomes" id="UP000067523">
    <property type="component" value="Chromosome"/>
</dbReference>
<dbReference type="KEGG" id="erx:ATZ35_06330"/>
<feature type="transmembrane region" description="Helical" evidence="6">
    <location>
        <begin position="351"/>
        <end position="376"/>
    </location>
</feature>
<evidence type="ECO:0000313" key="10">
    <source>
        <dbReference type="Proteomes" id="UP000067523"/>
    </source>
</evidence>
<keyword evidence="2" id="KW-1003">Cell membrane</keyword>
<sequence length="460" mass="50751">MSFFKRALISIWQRKGRTSLFLGLFLIVFLLILSGFAIQQSAEKSKVDARKQLGAEVRLKRDNEKIKEALLSGNNSIKPLSRETIDNISSLPQIKSVQLGGEASAAKGDLKSVAATASSTDNAMNPNLAGNYNENQKPTFRLYGTNALLKTTDFKNHDSKLIDGEGITDKTPENSAVVEQTFAENNQLKVGDKFKLTGFSLDGNGNNIEYQVVGIYKTDKVTSALDQMYEMAQPENQIYVDIKSFVKTSDQANIEDVTFYLNDPMQVEHFVKDAEKKMPAEGNFYKLDSYTEQYKQMIGPIEKMSAFSSIMIKVIVIAGGLILTFLSLLSIRDRKKEVGILLSLGETKMKVIVQLVTEIVIIGLISFALSVTIVQISGQTAANAMLSKQVAESEQVVPTEDEYGEEIKTVEPVDQMELQLNSTVVTQAAGLGFLLIVLTTLVPSIMIARTDPKDLFAQKE</sequence>
<dbReference type="InterPro" id="IPR050250">
    <property type="entry name" value="Macrolide_Exporter_MacB"/>
</dbReference>
<feature type="domain" description="MacB-like periplasmic core" evidence="8">
    <location>
        <begin position="109"/>
        <end position="275"/>
    </location>
</feature>
<dbReference type="STRING" id="118060.ATZ35_06330"/>
<evidence type="ECO:0000256" key="2">
    <source>
        <dbReference type="ARBA" id="ARBA00022475"/>
    </source>
</evidence>
<dbReference type="GO" id="GO:0005886">
    <property type="term" value="C:plasma membrane"/>
    <property type="evidence" value="ECO:0007669"/>
    <property type="project" value="UniProtKB-SubCell"/>
</dbReference>